<reference evidence="1 2" key="1">
    <citation type="submission" date="2020-07" db="EMBL/GenBank/DDBJ databases">
        <title>Complete genome sequence of Burkholderia gladioli phage Maja.</title>
        <authorList>
            <person name="Yu Z."/>
            <person name="Yao G.W."/>
            <person name="Guadalupe Vizoso-Pinto M."/>
            <person name="Sun L."/>
            <person name="Le T."/>
            <person name="Gonzalez C."/>
            <person name="Young R."/>
            <person name="Liu M."/>
        </authorList>
    </citation>
    <scope>NUCLEOTIDE SEQUENCE [LARGE SCALE GENOMIC DNA]</scope>
</reference>
<dbReference type="Proteomes" id="UP000593952">
    <property type="component" value="Segment"/>
</dbReference>
<dbReference type="EMBL" id="MT708549">
    <property type="protein sequence ID" value="QOV06289.1"/>
    <property type="molecule type" value="Genomic_DNA"/>
</dbReference>
<evidence type="ECO:0000313" key="1">
    <source>
        <dbReference type="EMBL" id="QOV06289.1"/>
    </source>
</evidence>
<keyword evidence="2" id="KW-1185">Reference proteome</keyword>
<gene>
    <name evidence="1" type="ORF">CPT_Maja_069</name>
</gene>
<name>A0A7S6R8V8_9CAUD</name>
<organism evidence="1 2">
    <name type="scientific">Burkholderia phage Maja</name>
    <dbReference type="NCBI Taxonomy" id="2767571"/>
    <lineage>
        <taxon>Viruses</taxon>
        <taxon>Duplodnaviria</taxon>
        <taxon>Heunggongvirae</taxon>
        <taxon>Uroviricota</taxon>
        <taxon>Caudoviricetes</taxon>
        <taxon>Lindbergviridae</taxon>
        <taxon>Gladiolivirus</taxon>
        <taxon>Gladiolivirus maja</taxon>
    </lineage>
</organism>
<protein>
    <submittedName>
        <fullName evidence="1">Uncharacterized protein</fullName>
    </submittedName>
</protein>
<accession>A0A7S6R8V8</accession>
<sequence>MKQERISIGGATYMRTTCDDGRVWHYRINKNGTPMILNPQRSAKLIGFIDAALRA</sequence>
<evidence type="ECO:0000313" key="2">
    <source>
        <dbReference type="Proteomes" id="UP000593952"/>
    </source>
</evidence>
<proteinExistence type="predicted"/>